<feature type="compositionally biased region" description="Acidic residues" evidence="1">
    <location>
        <begin position="235"/>
        <end position="271"/>
    </location>
</feature>
<comment type="caution">
    <text evidence="2">The sequence shown here is derived from an EMBL/GenBank/DDBJ whole genome shotgun (WGS) entry which is preliminary data.</text>
</comment>
<gene>
    <name evidence="2" type="ORF">AYO20_07221</name>
</gene>
<organism evidence="2 3">
    <name type="scientific">Fonsecaea nubica</name>
    <dbReference type="NCBI Taxonomy" id="856822"/>
    <lineage>
        <taxon>Eukaryota</taxon>
        <taxon>Fungi</taxon>
        <taxon>Dikarya</taxon>
        <taxon>Ascomycota</taxon>
        <taxon>Pezizomycotina</taxon>
        <taxon>Eurotiomycetes</taxon>
        <taxon>Chaetothyriomycetidae</taxon>
        <taxon>Chaetothyriales</taxon>
        <taxon>Herpotrichiellaceae</taxon>
        <taxon>Fonsecaea</taxon>
    </lineage>
</organism>
<feature type="region of interest" description="Disordered" evidence="1">
    <location>
        <begin position="207"/>
        <end position="271"/>
    </location>
</feature>
<protein>
    <submittedName>
        <fullName evidence="2">Uncharacterized protein</fullName>
    </submittedName>
</protein>
<dbReference type="EMBL" id="LVCJ01000049">
    <property type="protein sequence ID" value="OAL33535.1"/>
    <property type="molecule type" value="Genomic_DNA"/>
</dbReference>
<accession>A0A178CXD6</accession>
<keyword evidence="3" id="KW-1185">Reference proteome</keyword>
<evidence type="ECO:0000256" key="1">
    <source>
        <dbReference type="SAM" id="MobiDB-lite"/>
    </source>
</evidence>
<proteinExistence type="predicted"/>
<dbReference type="GeneID" id="34590634"/>
<dbReference type="RefSeq" id="XP_022498547.1">
    <property type="nucleotide sequence ID" value="XM_022645508.1"/>
</dbReference>
<dbReference type="AlphaFoldDB" id="A0A178CXD6"/>
<evidence type="ECO:0000313" key="3">
    <source>
        <dbReference type="Proteomes" id="UP000185904"/>
    </source>
</evidence>
<name>A0A178CXD6_9EURO</name>
<dbReference type="Proteomes" id="UP000185904">
    <property type="component" value="Unassembled WGS sequence"/>
</dbReference>
<feature type="compositionally biased region" description="Basic and acidic residues" evidence="1">
    <location>
        <begin position="207"/>
        <end position="225"/>
    </location>
</feature>
<reference evidence="2 3" key="1">
    <citation type="submission" date="2016-03" db="EMBL/GenBank/DDBJ databases">
        <title>The draft genome sequence of Fonsecaea nubica causative agent of cutaneous subcutaneous infection in human host.</title>
        <authorList>
            <person name="Costa F."/>
            <person name="Sybren D.H."/>
            <person name="Raittz R.T."/>
            <person name="Weiss V.A."/>
            <person name="Leao A.C."/>
            <person name="Gomes R."/>
            <person name="De Souza E.M."/>
            <person name="Pedrosa F.O."/>
            <person name="Steffens M.B."/>
            <person name="Bombassaro A."/>
            <person name="Tadra-Sfeir M.Z."/>
            <person name="Moreno L.F."/>
            <person name="Najafzadeh M.J."/>
            <person name="Felipe M.S."/>
            <person name="Teixeira M."/>
            <person name="Sun J."/>
            <person name="Xi L."/>
            <person name="Castro M.A."/>
            <person name="Vicente V.A."/>
        </authorList>
    </citation>
    <scope>NUCLEOTIDE SEQUENCE [LARGE SCALE GENOMIC DNA]</scope>
    <source>
        <strain evidence="2 3">CBS 269.64</strain>
    </source>
</reference>
<evidence type="ECO:0000313" key="2">
    <source>
        <dbReference type="EMBL" id="OAL33535.1"/>
    </source>
</evidence>
<dbReference type="OrthoDB" id="4151222at2759"/>
<sequence length="271" mass="30991">MSNTPATPMNKSAVEMTKLEVRLVRNMDLVTDPVFLPASKCRSMKNLLETYGLKLKRVNYRAWNMLHGTYMEATLPTVFLGKTVGKGSNLWVAAQWNQPGTYSGWFNRNIESGQNSGASVKVEIHVTIDYVAAGLAEHLGRIDDPTEEELEKERLEEAEKERIPATKRPYKRVEYLFEEWDLVEKEQEERGMWLPAMTPGARRERYAPKGKEFDPGSHPWFKGETDTEANYFEVQDGDDDDEDDEEEVVVVEEEEEADEDEDEGDAMDIDG</sequence>